<dbReference type="EMBL" id="FWXS01000004">
    <property type="protein sequence ID" value="SMC61422.1"/>
    <property type="molecule type" value="Genomic_DNA"/>
</dbReference>
<reference evidence="2 3" key="1">
    <citation type="submission" date="2017-04" db="EMBL/GenBank/DDBJ databases">
        <authorList>
            <person name="Afonso C.L."/>
            <person name="Miller P.J."/>
            <person name="Scott M.A."/>
            <person name="Spackman E."/>
            <person name="Goraichik I."/>
            <person name="Dimitrov K.M."/>
            <person name="Suarez D.L."/>
            <person name="Swayne D.E."/>
        </authorList>
    </citation>
    <scope>NUCLEOTIDE SEQUENCE [LARGE SCALE GENOMIC DNA]</scope>
    <source>
        <strain evidence="2 3">CGMCC 1.12708</strain>
    </source>
</reference>
<dbReference type="AlphaFoldDB" id="A0A1W2ALN3"/>
<dbReference type="PANTHER" id="PTHR43861">
    <property type="entry name" value="TRANS-ACONITATE 2-METHYLTRANSFERASE-RELATED"/>
    <property type="match status" value="1"/>
</dbReference>
<name>A0A1W2ALN3_9FLAO</name>
<keyword evidence="2" id="KW-0489">Methyltransferase</keyword>
<evidence type="ECO:0000313" key="2">
    <source>
        <dbReference type="EMBL" id="SMC61422.1"/>
    </source>
</evidence>
<dbReference type="CDD" id="cd02440">
    <property type="entry name" value="AdoMet_MTases"/>
    <property type="match status" value="1"/>
</dbReference>
<evidence type="ECO:0000313" key="3">
    <source>
        <dbReference type="Proteomes" id="UP000192393"/>
    </source>
</evidence>
<dbReference type="Proteomes" id="UP000192393">
    <property type="component" value="Unassembled WGS sequence"/>
</dbReference>
<dbReference type="RefSeq" id="WP_084017175.1">
    <property type="nucleotide sequence ID" value="NZ_FWXS01000004.1"/>
</dbReference>
<dbReference type="STRING" id="1434700.SAMN06296427_104266"/>
<sequence length="320" mass="37582">MKQCRICGNEKNLHPYNVREMMFGMRDEFLYFQCPECECLQIEEIPNNLSDYYPQNYYSFNVKTAQSGKQNLKEALTHKRNEYAVFKNSLWGYFLNKIYPTDIFKPLNIAALNKNMSILDIGCGNGKLLFSLKEMGCKNLTGIDPYLKDDIITPNVKIYKKNIEELTGKWDFIMLNHSFEHMENPLTVFKKINDILNDNGTCMIRIPTSSSDAWEKYRENWVQLDAPRHIFLHSRKSMELLSKQAGLEIFNVFYDSGAFQFWGSEQYQKNIPLVSDDSYSFKKDESVFTIQQIKNFNQKSIELNKTERGDMCAFYLRKSK</sequence>
<proteinExistence type="predicted"/>
<dbReference type="GO" id="GO:0008168">
    <property type="term" value="F:methyltransferase activity"/>
    <property type="evidence" value="ECO:0007669"/>
    <property type="project" value="UniProtKB-KW"/>
</dbReference>
<evidence type="ECO:0000256" key="1">
    <source>
        <dbReference type="ARBA" id="ARBA00022679"/>
    </source>
</evidence>
<dbReference type="InterPro" id="IPR029063">
    <property type="entry name" value="SAM-dependent_MTases_sf"/>
</dbReference>
<keyword evidence="3" id="KW-1185">Reference proteome</keyword>
<keyword evidence="1 2" id="KW-0808">Transferase</keyword>
<dbReference type="SUPFAM" id="SSF53335">
    <property type="entry name" value="S-adenosyl-L-methionine-dependent methyltransferases"/>
    <property type="match status" value="1"/>
</dbReference>
<dbReference type="PANTHER" id="PTHR43861:SF3">
    <property type="entry name" value="PUTATIVE (AFU_ORTHOLOGUE AFUA_2G14390)-RELATED"/>
    <property type="match status" value="1"/>
</dbReference>
<dbReference type="GO" id="GO:0032259">
    <property type="term" value="P:methylation"/>
    <property type="evidence" value="ECO:0007669"/>
    <property type="project" value="UniProtKB-KW"/>
</dbReference>
<dbReference type="Pfam" id="PF13489">
    <property type="entry name" value="Methyltransf_23"/>
    <property type="match status" value="1"/>
</dbReference>
<organism evidence="2 3">
    <name type="scientific">Moheibacter sediminis</name>
    <dbReference type="NCBI Taxonomy" id="1434700"/>
    <lineage>
        <taxon>Bacteria</taxon>
        <taxon>Pseudomonadati</taxon>
        <taxon>Bacteroidota</taxon>
        <taxon>Flavobacteriia</taxon>
        <taxon>Flavobacteriales</taxon>
        <taxon>Weeksellaceae</taxon>
        <taxon>Moheibacter</taxon>
    </lineage>
</organism>
<dbReference type="OrthoDB" id="9791837at2"/>
<accession>A0A1W2ALN3</accession>
<protein>
    <submittedName>
        <fullName evidence="2">Methyltransferase domain-containing protein</fullName>
    </submittedName>
</protein>
<dbReference type="Gene3D" id="3.40.50.150">
    <property type="entry name" value="Vaccinia Virus protein VP39"/>
    <property type="match status" value="1"/>
</dbReference>
<gene>
    <name evidence="2" type="ORF">SAMN06296427_104266</name>
</gene>